<accession>A0A9W9ZT84</accession>
<reference evidence="2" key="1">
    <citation type="submission" date="2023-01" db="EMBL/GenBank/DDBJ databases">
        <title>Genome assembly of the deep-sea coral Lophelia pertusa.</title>
        <authorList>
            <person name="Herrera S."/>
            <person name="Cordes E."/>
        </authorList>
    </citation>
    <scope>NUCLEOTIDE SEQUENCE</scope>
    <source>
        <strain evidence="2">USNM1676648</strain>
        <tissue evidence="2">Polyp</tissue>
    </source>
</reference>
<organism evidence="2 3">
    <name type="scientific">Desmophyllum pertusum</name>
    <dbReference type="NCBI Taxonomy" id="174260"/>
    <lineage>
        <taxon>Eukaryota</taxon>
        <taxon>Metazoa</taxon>
        <taxon>Cnidaria</taxon>
        <taxon>Anthozoa</taxon>
        <taxon>Hexacorallia</taxon>
        <taxon>Scleractinia</taxon>
        <taxon>Caryophylliina</taxon>
        <taxon>Caryophylliidae</taxon>
        <taxon>Desmophyllum</taxon>
    </lineage>
</organism>
<dbReference type="InterPro" id="IPR011333">
    <property type="entry name" value="SKP1/BTB/POZ_sf"/>
</dbReference>
<protein>
    <submittedName>
        <fullName evidence="2">Armadillo repeat-containing protein 5</fullName>
    </submittedName>
</protein>
<comment type="caution">
    <text evidence="2">The sequence shown here is derived from an EMBL/GenBank/DDBJ whole genome shotgun (WGS) entry which is preliminary data.</text>
</comment>
<gene>
    <name evidence="2" type="primary">ARMC5_2</name>
    <name evidence="2" type="ORF">OS493_004029</name>
</gene>
<proteinExistence type="predicted"/>
<dbReference type="InterPro" id="IPR000210">
    <property type="entry name" value="BTB/POZ_dom"/>
</dbReference>
<dbReference type="Gene3D" id="3.30.710.10">
    <property type="entry name" value="Potassium Channel Kv1.1, Chain A"/>
    <property type="match status" value="1"/>
</dbReference>
<dbReference type="PROSITE" id="PS50097">
    <property type="entry name" value="BTB"/>
    <property type="match status" value="1"/>
</dbReference>
<evidence type="ECO:0000313" key="3">
    <source>
        <dbReference type="Proteomes" id="UP001163046"/>
    </source>
</evidence>
<dbReference type="AlphaFoldDB" id="A0A9W9ZT84"/>
<dbReference type="EMBL" id="MU825874">
    <property type="protein sequence ID" value="KAJ7387065.1"/>
    <property type="molecule type" value="Genomic_DNA"/>
</dbReference>
<dbReference type="Pfam" id="PF00651">
    <property type="entry name" value="BTB"/>
    <property type="match status" value="1"/>
</dbReference>
<evidence type="ECO:0000313" key="2">
    <source>
        <dbReference type="EMBL" id="KAJ7387065.1"/>
    </source>
</evidence>
<dbReference type="Proteomes" id="UP001163046">
    <property type="component" value="Unassembled WGS sequence"/>
</dbReference>
<dbReference type="SUPFAM" id="SSF48371">
    <property type="entry name" value="ARM repeat"/>
    <property type="match status" value="1"/>
</dbReference>
<dbReference type="OrthoDB" id="6086604at2759"/>
<dbReference type="InterPro" id="IPR016024">
    <property type="entry name" value="ARM-type_fold"/>
</dbReference>
<dbReference type="SMART" id="SM00225">
    <property type="entry name" value="BTB"/>
    <property type="match status" value="1"/>
</dbReference>
<name>A0A9W9ZT84_9CNID</name>
<dbReference type="GO" id="GO:0009653">
    <property type="term" value="P:anatomical structure morphogenesis"/>
    <property type="evidence" value="ECO:0007669"/>
    <property type="project" value="TreeGrafter"/>
</dbReference>
<dbReference type="PANTHER" id="PTHR23312:SF8">
    <property type="entry name" value="ARMADILLO REPEAT-CONTAINING PROTEIN 5"/>
    <property type="match status" value="1"/>
</dbReference>
<sequence>MLSRISMMTDPSSLLINKPCIQALLDYLRLVNNPICSSKCVRLLNRLAFNSLCLKALIVNGAVVAFHHQLCCMCSESQDIAAAATVDTNAPHSLEEQHLQTPCSSTIPADSAFEQDDKIRASEMYHPSTQSYCQETGNHLLEIFSNQVQTPFGKGVLENLLLKGSKEEREECVLVLPLLCRTTKLRQQMFVERKGLRMFCDLFTSAAPNGETFTTAVESLIVLSNDLQVKFPVEVPSKEVAALSKDLIESTDAQQTNTNSSDEVKRLKVNLSDSQSMFSEMAQKRISNVQEYSSCPYNENCCGPHDVAFQMDSGGVIAAHKDVIKSATDVFTAMLSSHFVESTQSVIPIPDVSADVFEFAVHHIYGCTILPGNEQIPGDALMSSASCCCEVLRQKVSEHQRKGSEVQFFLELLTFSDRFILDKLRTVCEKFLIKLIHASTIVQICAFGLRLNSPQLCVHCLSYLLNVKISNLPTHLHLFKELFLCAEREDIVEQLYQVLLSHLKL</sequence>
<dbReference type="PANTHER" id="PTHR23312">
    <property type="entry name" value="ARMC5 ARMADILLO REPEAT-CONTAINING -RELATED"/>
    <property type="match status" value="1"/>
</dbReference>
<evidence type="ECO:0000259" key="1">
    <source>
        <dbReference type="PROSITE" id="PS50097"/>
    </source>
</evidence>
<feature type="domain" description="BTB" evidence="1">
    <location>
        <begin position="305"/>
        <end position="365"/>
    </location>
</feature>
<dbReference type="SUPFAM" id="SSF54695">
    <property type="entry name" value="POZ domain"/>
    <property type="match status" value="1"/>
</dbReference>
<dbReference type="GO" id="GO:0005829">
    <property type="term" value="C:cytosol"/>
    <property type="evidence" value="ECO:0007669"/>
    <property type="project" value="TreeGrafter"/>
</dbReference>
<keyword evidence="3" id="KW-1185">Reference proteome</keyword>